<proteinExistence type="predicted"/>
<dbReference type="AlphaFoldDB" id="A0A1S4EQS7"/>
<keyword evidence="1" id="KW-1185">Reference proteome</keyword>
<dbReference type="Proteomes" id="UP000079169">
    <property type="component" value="Unplaced"/>
</dbReference>
<dbReference type="RefSeq" id="XP_017304521.1">
    <property type="nucleotide sequence ID" value="XM_017449032.2"/>
</dbReference>
<organism evidence="1 2">
    <name type="scientific">Diaphorina citri</name>
    <name type="common">Asian citrus psyllid</name>
    <dbReference type="NCBI Taxonomy" id="121845"/>
    <lineage>
        <taxon>Eukaryota</taxon>
        <taxon>Metazoa</taxon>
        <taxon>Ecdysozoa</taxon>
        <taxon>Arthropoda</taxon>
        <taxon>Hexapoda</taxon>
        <taxon>Insecta</taxon>
        <taxon>Pterygota</taxon>
        <taxon>Neoptera</taxon>
        <taxon>Paraneoptera</taxon>
        <taxon>Hemiptera</taxon>
        <taxon>Sternorrhyncha</taxon>
        <taxon>Psylloidea</taxon>
        <taxon>Psyllidae</taxon>
        <taxon>Diaphorininae</taxon>
        <taxon>Diaphorina</taxon>
    </lineage>
</organism>
<dbReference type="GeneID" id="108254067"/>
<dbReference type="PaxDb" id="121845-A0A1S4EQS7"/>
<sequence>MANEIEKKVTGVQLLHAIVKSFQHNSRMIQFILNENILSFLTIETLLASDICTELTCASINIISEHACFYANNYAKEFLTNLVRALDVSLEDGQYVNSVPLLFETLAKMIA</sequence>
<gene>
    <name evidence="2" type="primary">LOC108254067</name>
</gene>
<evidence type="ECO:0000313" key="1">
    <source>
        <dbReference type="Proteomes" id="UP000079169"/>
    </source>
</evidence>
<reference evidence="2" key="1">
    <citation type="submission" date="2025-08" db="UniProtKB">
        <authorList>
            <consortium name="RefSeq"/>
        </authorList>
    </citation>
    <scope>IDENTIFICATION</scope>
</reference>
<name>A0A1S4EQS7_DIACI</name>
<evidence type="ECO:0000313" key="2">
    <source>
        <dbReference type="RefSeq" id="XP_017304521.1"/>
    </source>
</evidence>
<feature type="non-terminal residue" evidence="2">
    <location>
        <position position="111"/>
    </location>
</feature>
<accession>A0A1S4EQS7</accession>
<protein>
    <submittedName>
        <fullName evidence="2">Uncharacterized protein LOC108254067</fullName>
    </submittedName>
</protein>
<dbReference type="KEGG" id="dci:108254067"/>